<evidence type="ECO:0000313" key="2">
    <source>
        <dbReference type="Proteomes" id="UP000596248"/>
    </source>
</evidence>
<reference evidence="1 2" key="1">
    <citation type="submission" date="2021-01" db="EMBL/GenBank/DDBJ databases">
        <title>Identification of strong promoters based on the transcriptome of Brevibacillus choshinensis.</title>
        <authorList>
            <person name="Yao D."/>
            <person name="Zhang K."/>
            <person name="Wu J."/>
        </authorList>
    </citation>
    <scope>NUCLEOTIDE SEQUENCE [LARGE SCALE GENOMIC DNA]</scope>
    <source>
        <strain evidence="1 2">HPD31-SP3</strain>
    </source>
</reference>
<dbReference type="EMBL" id="CP069127">
    <property type="protein sequence ID" value="QRG67345.1"/>
    <property type="molecule type" value="Genomic_DNA"/>
</dbReference>
<dbReference type="Proteomes" id="UP000596248">
    <property type="component" value="Chromosome"/>
</dbReference>
<gene>
    <name evidence="1" type="ORF">JNE38_28575</name>
</gene>
<evidence type="ECO:0000313" key="1">
    <source>
        <dbReference type="EMBL" id="QRG67345.1"/>
    </source>
</evidence>
<accession>A0ABX7FQR5</accession>
<dbReference type="RefSeq" id="WP_203354403.1">
    <property type="nucleotide sequence ID" value="NZ_CP069127.1"/>
</dbReference>
<name>A0ABX7FQR5_BRECH</name>
<protein>
    <submittedName>
        <fullName evidence="1">Uncharacterized protein</fullName>
    </submittedName>
</protein>
<organism evidence="1 2">
    <name type="scientific">Brevibacillus choshinensis</name>
    <dbReference type="NCBI Taxonomy" id="54911"/>
    <lineage>
        <taxon>Bacteria</taxon>
        <taxon>Bacillati</taxon>
        <taxon>Bacillota</taxon>
        <taxon>Bacilli</taxon>
        <taxon>Bacillales</taxon>
        <taxon>Paenibacillaceae</taxon>
        <taxon>Brevibacillus</taxon>
    </lineage>
</organism>
<keyword evidence="2" id="KW-1185">Reference proteome</keyword>
<sequence length="49" mass="5753">MDFIKMLVYLAHHLNQISGHFFCAMEENLLLLNVPKPDFMLIQSLLHLI</sequence>
<proteinExistence type="predicted"/>